<dbReference type="Pfam" id="PF12158">
    <property type="entry name" value="DUF3592"/>
    <property type="match status" value="1"/>
</dbReference>
<comment type="caution">
    <text evidence="3">The sequence shown here is derived from an EMBL/GenBank/DDBJ whole genome shotgun (WGS) entry which is preliminary data.</text>
</comment>
<accession>A0A8J3HZ11</accession>
<evidence type="ECO:0000313" key="3">
    <source>
        <dbReference type="EMBL" id="GHO44596.1"/>
    </source>
</evidence>
<dbReference type="RefSeq" id="WP_220193976.1">
    <property type="nucleotide sequence ID" value="NZ_BNJF01000001.1"/>
</dbReference>
<evidence type="ECO:0000256" key="1">
    <source>
        <dbReference type="SAM" id="Phobius"/>
    </source>
</evidence>
<proteinExistence type="predicted"/>
<feature type="transmembrane region" description="Helical" evidence="1">
    <location>
        <begin position="132"/>
        <end position="154"/>
    </location>
</feature>
<dbReference type="AlphaFoldDB" id="A0A8J3HZ11"/>
<keyword evidence="1" id="KW-1133">Transmembrane helix</keyword>
<feature type="transmembrane region" description="Helical" evidence="1">
    <location>
        <begin position="249"/>
        <end position="276"/>
    </location>
</feature>
<dbReference type="EMBL" id="BNJF01000001">
    <property type="protein sequence ID" value="GHO44596.1"/>
    <property type="molecule type" value="Genomic_DNA"/>
</dbReference>
<sequence>MKKRAFFLRRIILIICVAIILALIAPVRRALYYHSFIQGTCVITARHLQSDSQNSKRPIYKPIFTYTLTLPDGRQINTSGFDGPDTFVYSTQKLAQNVLDSYPLGQPINCWYDPAQPERALLVFQGYSSEQALSTFLFFLLAFMIFLPALAYLFEWQFWRYVALRIRGTLTRGIVVNRIEQRKQGMTYNVYTILYRSEDQQGGVARHIQLTAPPIERHSLPDLYNVFVCYDPRQPLYDRCGKYPRLYRIIPGLIGSLIFLALTLSFIYMALFNLYWN</sequence>
<protein>
    <recommendedName>
        <fullName evidence="2">DUF3592 domain-containing protein</fullName>
    </recommendedName>
</protein>
<name>A0A8J3HZ11_9CHLR</name>
<keyword evidence="4" id="KW-1185">Reference proteome</keyword>
<feature type="domain" description="DUF3592" evidence="2">
    <location>
        <begin position="41"/>
        <end position="123"/>
    </location>
</feature>
<dbReference type="Proteomes" id="UP000612362">
    <property type="component" value="Unassembled WGS sequence"/>
</dbReference>
<dbReference type="InterPro" id="IPR021994">
    <property type="entry name" value="DUF3592"/>
</dbReference>
<evidence type="ECO:0000259" key="2">
    <source>
        <dbReference type="Pfam" id="PF12158"/>
    </source>
</evidence>
<organism evidence="3 4">
    <name type="scientific">Ktedonospora formicarum</name>
    <dbReference type="NCBI Taxonomy" id="2778364"/>
    <lineage>
        <taxon>Bacteria</taxon>
        <taxon>Bacillati</taxon>
        <taxon>Chloroflexota</taxon>
        <taxon>Ktedonobacteria</taxon>
        <taxon>Ktedonobacterales</taxon>
        <taxon>Ktedonobacteraceae</taxon>
        <taxon>Ktedonospora</taxon>
    </lineage>
</organism>
<gene>
    <name evidence="3" type="ORF">KSX_27590</name>
</gene>
<keyword evidence="1" id="KW-0812">Transmembrane</keyword>
<reference evidence="3" key="1">
    <citation type="submission" date="2020-10" db="EMBL/GenBank/DDBJ databases">
        <title>Taxonomic study of unclassified bacteria belonging to the class Ktedonobacteria.</title>
        <authorList>
            <person name="Yabe S."/>
            <person name="Wang C.M."/>
            <person name="Zheng Y."/>
            <person name="Sakai Y."/>
            <person name="Cavaletti L."/>
            <person name="Monciardini P."/>
            <person name="Donadio S."/>
        </authorList>
    </citation>
    <scope>NUCLEOTIDE SEQUENCE</scope>
    <source>
        <strain evidence="3">SOSP1-1</strain>
    </source>
</reference>
<evidence type="ECO:0000313" key="4">
    <source>
        <dbReference type="Proteomes" id="UP000612362"/>
    </source>
</evidence>
<keyword evidence="1" id="KW-0472">Membrane</keyword>